<reference evidence="1 2" key="1">
    <citation type="submission" date="2009-06" db="EMBL/GenBank/DDBJ databases">
        <title>Complete sequence of Desulfovibrio salexigens DSM 2638.</title>
        <authorList>
            <consortium name="US DOE Joint Genome Institute"/>
            <person name="Lucas S."/>
            <person name="Copeland A."/>
            <person name="Lapidus A."/>
            <person name="Glavina del Rio T."/>
            <person name="Tice H."/>
            <person name="Bruce D."/>
            <person name="Goodwin L."/>
            <person name="Pitluck S."/>
            <person name="Munk A.C."/>
            <person name="Brettin T."/>
            <person name="Detter J.C."/>
            <person name="Han C."/>
            <person name="Tapia R."/>
            <person name="Larimer F."/>
            <person name="Land M."/>
            <person name="Hauser L."/>
            <person name="Kyrpides N."/>
            <person name="Anderson I."/>
            <person name="Wall J.D."/>
            <person name="Arkin A.P."/>
            <person name="Dehal P."/>
            <person name="Chivian D."/>
            <person name="Giles B."/>
            <person name="Hazen T.C."/>
        </authorList>
    </citation>
    <scope>NUCLEOTIDE SEQUENCE [LARGE SCALE GENOMIC DNA]</scope>
    <source>
        <strain evidence="2">ATCC 14822 / DSM 2638 / NCIMB 8403 / VKM B-1763</strain>
    </source>
</reference>
<dbReference type="AlphaFoldDB" id="C6BTQ8"/>
<evidence type="ECO:0000313" key="1">
    <source>
        <dbReference type="EMBL" id="ACS79838.1"/>
    </source>
</evidence>
<protein>
    <submittedName>
        <fullName evidence="1">Uncharacterized protein</fullName>
    </submittedName>
</protein>
<dbReference type="EMBL" id="CP001649">
    <property type="protein sequence ID" value="ACS79838.1"/>
    <property type="molecule type" value="Genomic_DNA"/>
</dbReference>
<dbReference type="Proteomes" id="UP000002601">
    <property type="component" value="Chromosome"/>
</dbReference>
<sequence length="55" mass="6272">MTMAQGAIQLQAVATLAEQDAAETEDEQYAARLRKFAEMIYDVIDKMNPEHRVMQ</sequence>
<evidence type="ECO:0000313" key="2">
    <source>
        <dbReference type="Proteomes" id="UP000002601"/>
    </source>
</evidence>
<dbReference type="HOGENOM" id="CLU_198149_0_0_7"/>
<dbReference type="RefSeq" id="WP_015851654.1">
    <property type="nucleotide sequence ID" value="NC_012881.1"/>
</dbReference>
<name>C6BTQ8_MARSD</name>
<gene>
    <name evidence="1" type="ordered locus">Desal_1776</name>
</gene>
<dbReference type="KEGG" id="dsa:Desal_1776"/>
<proteinExistence type="predicted"/>
<keyword evidence="2" id="KW-1185">Reference proteome</keyword>
<organism evidence="1 2">
    <name type="scientific">Maridesulfovibrio salexigens (strain ATCC 14822 / DSM 2638 / NCIMB 8403 / VKM B-1763)</name>
    <name type="common">Desulfovibrio salexigens</name>
    <dbReference type="NCBI Taxonomy" id="526222"/>
    <lineage>
        <taxon>Bacteria</taxon>
        <taxon>Pseudomonadati</taxon>
        <taxon>Thermodesulfobacteriota</taxon>
        <taxon>Desulfovibrionia</taxon>
        <taxon>Desulfovibrionales</taxon>
        <taxon>Desulfovibrionaceae</taxon>
        <taxon>Maridesulfovibrio</taxon>
    </lineage>
</organism>
<accession>C6BTQ8</accession>